<dbReference type="Pfam" id="PF00009">
    <property type="entry name" value="GTP_EFTU"/>
    <property type="match status" value="1"/>
</dbReference>
<accession>A0A1M5SLK1</accession>
<dbReference type="Pfam" id="PF04760">
    <property type="entry name" value="IF2_N"/>
    <property type="match status" value="1"/>
</dbReference>
<evidence type="ECO:0000256" key="2">
    <source>
        <dbReference type="ARBA" id="ARBA00020675"/>
    </source>
</evidence>
<dbReference type="GO" id="GO:0003743">
    <property type="term" value="F:translation initiation factor activity"/>
    <property type="evidence" value="ECO:0007669"/>
    <property type="project" value="UniProtKB-UniRule"/>
</dbReference>
<dbReference type="InterPro" id="IPR000178">
    <property type="entry name" value="TF_IF2_bacterial-like"/>
</dbReference>
<feature type="domain" description="Tr-type G" evidence="10">
    <location>
        <begin position="189"/>
        <end position="363"/>
    </location>
</feature>
<evidence type="ECO:0000256" key="8">
    <source>
        <dbReference type="HAMAP-Rule" id="MF_00100"/>
    </source>
</evidence>
<reference evidence="12" key="1">
    <citation type="submission" date="2016-11" db="EMBL/GenBank/DDBJ databases">
        <authorList>
            <person name="Varghese N."/>
            <person name="Submissions S."/>
        </authorList>
    </citation>
    <scope>NUCLEOTIDE SEQUENCE [LARGE SCALE GENOMIC DNA]</scope>
    <source>
        <strain evidence="12">DSM 15807</strain>
    </source>
</reference>
<dbReference type="InterPro" id="IPR044145">
    <property type="entry name" value="IF2_II"/>
</dbReference>
<dbReference type="InterPro" id="IPR005225">
    <property type="entry name" value="Small_GTP-bd"/>
</dbReference>
<keyword evidence="5 8" id="KW-0648">Protein biosynthesis</keyword>
<keyword evidence="8" id="KW-0963">Cytoplasm</keyword>
<dbReference type="GO" id="GO:0005525">
    <property type="term" value="F:GTP binding"/>
    <property type="evidence" value="ECO:0007669"/>
    <property type="project" value="UniProtKB-KW"/>
</dbReference>
<feature type="binding site" evidence="8">
    <location>
        <begin position="244"/>
        <end position="248"/>
    </location>
    <ligand>
        <name>GTP</name>
        <dbReference type="ChEBI" id="CHEBI:37565"/>
    </ligand>
</feature>
<dbReference type="RefSeq" id="WP_073072766.1">
    <property type="nucleotide sequence ID" value="NZ_FQXN01000003.1"/>
</dbReference>
<dbReference type="CDD" id="cd03692">
    <property type="entry name" value="mtIF2_IVc"/>
    <property type="match status" value="1"/>
</dbReference>
<dbReference type="AlphaFoldDB" id="A0A1M5SLK1"/>
<dbReference type="GO" id="GO:0003924">
    <property type="term" value="F:GTPase activity"/>
    <property type="evidence" value="ECO:0007669"/>
    <property type="project" value="UniProtKB-UniRule"/>
</dbReference>
<dbReference type="InterPro" id="IPR009000">
    <property type="entry name" value="Transl_B-barrel_sf"/>
</dbReference>
<dbReference type="SUPFAM" id="SSF50447">
    <property type="entry name" value="Translation proteins"/>
    <property type="match status" value="2"/>
</dbReference>
<dbReference type="Gene3D" id="3.40.50.300">
    <property type="entry name" value="P-loop containing nucleotide triphosphate hydrolases"/>
    <property type="match status" value="1"/>
</dbReference>
<dbReference type="FunFam" id="3.40.50.300:FF:000019">
    <property type="entry name" value="Translation initiation factor IF-2"/>
    <property type="match status" value="1"/>
</dbReference>
<keyword evidence="6 8" id="KW-0342">GTP-binding</keyword>
<evidence type="ECO:0000256" key="5">
    <source>
        <dbReference type="ARBA" id="ARBA00022917"/>
    </source>
</evidence>
<dbReference type="NCBIfam" id="TIGR00487">
    <property type="entry name" value="IF-2"/>
    <property type="match status" value="1"/>
</dbReference>
<dbReference type="Gene3D" id="2.40.30.10">
    <property type="entry name" value="Translation factors"/>
    <property type="match status" value="2"/>
</dbReference>
<sequence length="696" mass="78615">MGRLRVYELARQLEMDTRELMKELAELGIEIKSHMSYIDEETVNILLEMYSKSDEEEVDDISKYEEFIELEEELEIKEKTGRKSEGSKIKPDKKKPLITITEDDLKLDKFSKKINIPQNRIIQDFFMKGEVLKPGQKLNLQLAKKIAKMYDVRIGFDVEEVKAETRENPLEEIEKYFEENYKNKDKLVERPPIVTVMGHVDHGKTTLLDYIRRTRVAEREEGGITQSIGAYQVEIDGKKITFIDTPGHEVFTEMRARGAQATDIVVLVVAADDGVMPQTVEAYDHAKSANVPIIVAINKIDKPNANVELTKQELVNKLSLIPEEWGGDTIMVPISAKKGENVDTLLEMILLVAEMQEIKAIPEGPVRAVTIETKLDKGFGPVANAIIKDGKIKVGDYIIAGKVKGKVKALVNDQGKRIKEAGPSTPVMIVGFEELPDAHSVIYSVESLEKAREITEKIREIEQKELKRKRHLKLEEILKMMEQTEQKELKLIVKADTLGSVMALNNAINKLQSEEIRVNIIHSGVGAITSSDVMLASASDAIILGFRVKADSQARKMAETEGIQIKTYTIIYKLIDDLKAALEGMLEPEEVEEITGRGEVKKIFKIKKVGTIAGVQMYEGYVEKTGLARLYRGGKLIFEGKIESLKHYQQDVKRVDAPQECGIKLENFDDIKEGDELEFAITKKVNRKLTFDEEKE</sequence>
<dbReference type="InterPro" id="IPR000795">
    <property type="entry name" value="T_Tr_GTP-bd_dom"/>
</dbReference>
<dbReference type="Gene3D" id="1.10.10.2480">
    <property type="match status" value="1"/>
</dbReference>
<name>A0A1M5SLK1_9BACT</name>
<dbReference type="PANTHER" id="PTHR43381:SF5">
    <property type="entry name" value="TR-TYPE G DOMAIN-CONTAINING PROTEIN"/>
    <property type="match status" value="1"/>
</dbReference>
<evidence type="ECO:0000313" key="11">
    <source>
        <dbReference type="EMBL" id="SHH39118.1"/>
    </source>
</evidence>
<dbReference type="Pfam" id="PF11987">
    <property type="entry name" value="IF-2"/>
    <property type="match status" value="1"/>
</dbReference>
<proteinExistence type="inferred from homology"/>
<dbReference type="HAMAP" id="MF_00100_B">
    <property type="entry name" value="IF_2_B"/>
    <property type="match status" value="1"/>
</dbReference>
<dbReference type="InterPro" id="IPR053905">
    <property type="entry name" value="EF-G-like_DII"/>
</dbReference>
<evidence type="ECO:0000256" key="7">
    <source>
        <dbReference type="ARBA" id="ARBA00025162"/>
    </source>
</evidence>
<evidence type="ECO:0000256" key="6">
    <source>
        <dbReference type="ARBA" id="ARBA00023134"/>
    </source>
</evidence>
<keyword evidence="4 8" id="KW-0547">Nucleotide-binding</keyword>
<comment type="similarity">
    <text evidence="1 8 9">Belongs to the TRAFAC class translation factor GTPase superfamily. Classic translation factor GTPase family. IF-2 subfamily.</text>
</comment>
<dbReference type="CDD" id="cd03702">
    <property type="entry name" value="IF2_mtIF2_II"/>
    <property type="match status" value="1"/>
</dbReference>
<evidence type="ECO:0000256" key="1">
    <source>
        <dbReference type="ARBA" id="ARBA00007733"/>
    </source>
</evidence>
<feature type="binding site" evidence="8">
    <location>
        <begin position="298"/>
        <end position="301"/>
    </location>
    <ligand>
        <name>GTP</name>
        <dbReference type="ChEBI" id="CHEBI:37565"/>
    </ligand>
</feature>
<dbReference type="FunFam" id="2.40.30.10:FF:000008">
    <property type="entry name" value="Translation initiation factor IF-2"/>
    <property type="match status" value="1"/>
</dbReference>
<organism evidence="11 12">
    <name type="scientific">Thermosipho atlanticus DSM 15807</name>
    <dbReference type="NCBI Taxonomy" id="1123380"/>
    <lineage>
        <taxon>Bacteria</taxon>
        <taxon>Thermotogati</taxon>
        <taxon>Thermotogota</taxon>
        <taxon>Thermotogae</taxon>
        <taxon>Thermotogales</taxon>
        <taxon>Fervidobacteriaceae</taxon>
        <taxon>Thermosipho</taxon>
    </lineage>
</organism>
<evidence type="ECO:0000256" key="4">
    <source>
        <dbReference type="ARBA" id="ARBA00022741"/>
    </source>
</evidence>
<dbReference type="SUPFAM" id="SSF52156">
    <property type="entry name" value="Initiation factor IF2/eIF5b, domain 3"/>
    <property type="match status" value="1"/>
</dbReference>
<comment type="caution">
    <text evidence="8">Lacks conserved residue(s) required for the propagation of feature annotation.</text>
</comment>
<evidence type="ECO:0000259" key="10">
    <source>
        <dbReference type="PROSITE" id="PS51722"/>
    </source>
</evidence>
<dbReference type="InterPro" id="IPR023115">
    <property type="entry name" value="TIF_IF2_dom3"/>
</dbReference>
<evidence type="ECO:0000313" key="12">
    <source>
        <dbReference type="Proteomes" id="UP000242592"/>
    </source>
</evidence>
<dbReference type="STRING" id="1123380.SAMN02745199_0930"/>
<dbReference type="EMBL" id="FQXN01000003">
    <property type="protein sequence ID" value="SHH39118.1"/>
    <property type="molecule type" value="Genomic_DNA"/>
</dbReference>
<dbReference type="InterPro" id="IPR027417">
    <property type="entry name" value="P-loop_NTPase"/>
</dbReference>
<dbReference type="InterPro" id="IPR015760">
    <property type="entry name" value="TIF_IF2"/>
</dbReference>
<feature type="binding site" evidence="8">
    <location>
        <begin position="198"/>
        <end position="205"/>
    </location>
    <ligand>
        <name>GTP</name>
        <dbReference type="ChEBI" id="CHEBI:37565"/>
    </ligand>
</feature>
<keyword evidence="12" id="KW-1185">Reference proteome</keyword>
<dbReference type="InterPro" id="IPR036925">
    <property type="entry name" value="TIF_IF2_dom3_sf"/>
</dbReference>
<comment type="subcellular location">
    <subcellularLocation>
        <location evidence="8">Cytoplasm</location>
    </subcellularLocation>
</comment>
<dbReference type="PANTHER" id="PTHR43381">
    <property type="entry name" value="TRANSLATION INITIATION FACTOR IF-2-RELATED"/>
    <property type="match status" value="1"/>
</dbReference>
<dbReference type="CDD" id="cd01887">
    <property type="entry name" value="IF2_eIF5B"/>
    <property type="match status" value="1"/>
</dbReference>
<keyword evidence="3 8" id="KW-0396">Initiation factor</keyword>
<dbReference type="Gene3D" id="3.40.50.10050">
    <property type="entry name" value="Translation initiation factor IF- 2, domain 3"/>
    <property type="match status" value="1"/>
</dbReference>
<dbReference type="GO" id="GO:0005829">
    <property type="term" value="C:cytosol"/>
    <property type="evidence" value="ECO:0007669"/>
    <property type="project" value="TreeGrafter"/>
</dbReference>
<dbReference type="InterPro" id="IPR006847">
    <property type="entry name" value="IF2_N"/>
</dbReference>
<evidence type="ECO:0000256" key="3">
    <source>
        <dbReference type="ARBA" id="ARBA00022540"/>
    </source>
</evidence>
<dbReference type="Pfam" id="PF22042">
    <property type="entry name" value="EF-G_D2"/>
    <property type="match status" value="1"/>
</dbReference>
<gene>
    <name evidence="8" type="primary">infB</name>
    <name evidence="11" type="ORF">SAMN02745199_0930</name>
</gene>
<dbReference type="FunFam" id="2.40.30.10:FF:000054">
    <property type="entry name" value="Translation initiation factor IF-2"/>
    <property type="match status" value="1"/>
</dbReference>
<dbReference type="NCBIfam" id="TIGR00231">
    <property type="entry name" value="small_GTP"/>
    <property type="match status" value="1"/>
</dbReference>
<dbReference type="SUPFAM" id="SSF52540">
    <property type="entry name" value="P-loop containing nucleoside triphosphate hydrolases"/>
    <property type="match status" value="1"/>
</dbReference>
<evidence type="ECO:0000256" key="9">
    <source>
        <dbReference type="RuleBase" id="RU000644"/>
    </source>
</evidence>
<dbReference type="PROSITE" id="PS51722">
    <property type="entry name" value="G_TR_2"/>
    <property type="match status" value="1"/>
</dbReference>
<dbReference type="FunFam" id="3.40.50.10050:FF:000001">
    <property type="entry name" value="Translation initiation factor IF-2"/>
    <property type="match status" value="1"/>
</dbReference>
<dbReference type="Proteomes" id="UP000242592">
    <property type="component" value="Unassembled WGS sequence"/>
</dbReference>
<dbReference type="OrthoDB" id="9811804at2"/>
<comment type="function">
    <text evidence="7 8 9">One of the essential components for the initiation of protein synthesis. Protects formylmethionyl-tRNA from spontaneous hydrolysis and promotes its binding to the 30S ribosomal subunits. Also involved in the hydrolysis of GTP during the formation of the 70S ribosomal complex.</text>
</comment>
<protein>
    <recommendedName>
        <fullName evidence="2 8">Translation initiation factor IF-2</fullName>
    </recommendedName>
</protein>